<organism evidence="1 2">
    <name type="scientific">Raineya orbicola</name>
    <dbReference type="NCBI Taxonomy" id="2016530"/>
    <lineage>
        <taxon>Bacteria</taxon>
        <taxon>Pseudomonadati</taxon>
        <taxon>Bacteroidota</taxon>
        <taxon>Cytophagia</taxon>
        <taxon>Cytophagales</taxon>
        <taxon>Raineyaceae</taxon>
        <taxon>Raineya</taxon>
    </lineage>
</organism>
<comment type="caution">
    <text evidence="1">The sequence shown here is derived from an EMBL/GenBank/DDBJ whole genome shotgun (WGS) entry which is preliminary data.</text>
</comment>
<dbReference type="Proteomes" id="UP000233387">
    <property type="component" value="Unassembled WGS sequence"/>
</dbReference>
<proteinExistence type="predicted"/>
<reference evidence="1 2" key="1">
    <citation type="submission" date="2017-06" db="EMBL/GenBank/DDBJ databases">
        <title>Raineya orbicola gen. nov., sp. nov. a slightly thermophilic bacterium of the phylum Bacteroidetes and the description of Raineyaceae fam. nov.</title>
        <authorList>
            <person name="Albuquerque L."/>
            <person name="Polonia A.R.M."/>
            <person name="Barroso C."/>
            <person name="Froufe H.J.C."/>
            <person name="Lage O."/>
            <person name="Lobo-Da-Cunha A."/>
            <person name="Egas C."/>
            <person name="Da Costa M.S."/>
        </authorList>
    </citation>
    <scope>NUCLEOTIDE SEQUENCE [LARGE SCALE GENOMIC DNA]</scope>
    <source>
        <strain evidence="1 2">SPSPC-11</strain>
    </source>
</reference>
<dbReference type="EMBL" id="NKXO01000004">
    <property type="protein sequence ID" value="PKQ70660.1"/>
    <property type="molecule type" value="Genomic_DNA"/>
</dbReference>
<evidence type="ECO:0000313" key="2">
    <source>
        <dbReference type="Proteomes" id="UP000233387"/>
    </source>
</evidence>
<dbReference type="RefSeq" id="WP_101357653.1">
    <property type="nucleotide sequence ID" value="NZ_NKXO01000004.1"/>
</dbReference>
<evidence type="ECO:0008006" key="3">
    <source>
        <dbReference type="Google" id="ProtNLM"/>
    </source>
</evidence>
<protein>
    <recommendedName>
        <fullName evidence="3">Lipoprotein</fullName>
    </recommendedName>
</protein>
<sequence>MKNFLYGAIFLLFSACYKSQEPNNNVSYYYDLTAFLQKLYAQKGGFYLKTTFTENQKQQKKIENIRWEKELAFFEQTNINKSAFKDLYDERREQKGDTLILQYQAKNSDLKVKFLEIKFDKNQTPIQIKAFLQTENYLYASEKELNLYLKDEKVLRYSIKGKQKMIFAEAENFEIYAEKVGDKS</sequence>
<accession>A0A2N3IJZ9</accession>
<dbReference type="PROSITE" id="PS51257">
    <property type="entry name" value="PROKAR_LIPOPROTEIN"/>
    <property type="match status" value="1"/>
</dbReference>
<evidence type="ECO:0000313" key="1">
    <source>
        <dbReference type="EMBL" id="PKQ70660.1"/>
    </source>
</evidence>
<dbReference type="AlphaFoldDB" id="A0A2N3IJZ9"/>
<gene>
    <name evidence="1" type="ORF">Rain11_0390</name>
</gene>
<dbReference type="OrthoDB" id="794757at2"/>
<keyword evidence="2" id="KW-1185">Reference proteome</keyword>
<name>A0A2N3IJZ9_9BACT</name>